<protein>
    <submittedName>
        <fullName evidence="1">Cell division protein ZapA</fullName>
    </submittedName>
</protein>
<accession>A0A2V1J1P8</accession>
<dbReference type="EMBL" id="PUBV01000003">
    <property type="protein sequence ID" value="PWB09119.1"/>
    <property type="molecule type" value="Genomic_DNA"/>
</dbReference>
<dbReference type="GO" id="GO:0051301">
    <property type="term" value="P:cell division"/>
    <property type="evidence" value="ECO:0007669"/>
    <property type="project" value="UniProtKB-KW"/>
</dbReference>
<gene>
    <name evidence="1" type="ORF">C5O25_02420</name>
</gene>
<dbReference type="RefSeq" id="WP_107035140.1">
    <property type="nucleotide sequence ID" value="NZ_CAOLHR010000001.1"/>
</dbReference>
<organism evidence="1 2">
    <name type="scientific">Paramuribaculum intestinale</name>
    <dbReference type="NCBI Taxonomy" id="2094151"/>
    <lineage>
        <taxon>Bacteria</taxon>
        <taxon>Pseudomonadati</taxon>
        <taxon>Bacteroidota</taxon>
        <taxon>Bacteroidia</taxon>
        <taxon>Bacteroidales</taxon>
        <taxon>Muribaculaceae</taxon>
        <taxon>Paramuribaculum</taxon>
    </lineage>
</organism>
<dbReference type="InterPro" id="IPR036192">
    <property type="entry name" value="Cell_div_ZapA-like_sf"/>
</dbReference>
<reference evidence="2" key="1">
    <citation type="submission" date="2018-02" db="EMBL/GenBank/DDBJ databases">
        <authorList>
            <person name="Clavel T."/>
            <person name="Strowig T."/>
        </authorList>
    </citation>
    <scope>NUCLEOTIDE SEQUENCE [LARGE SCALE GENOMIC DNA]</scope>
    <source>
        <strain evidence="2">DSM 100764</strain>
    </source>
</reference>
<dbReference type="Pfam" id="PF05164">
    <property type="entry name" value="ZapA"/>
    <property type="match status" value="1"/>
</dbReference>
<evidence type="ECO:0000313" key="2">
    <source>
        <dbReference type="Proteomes" id="UP000244925"/>
    </source>
</evidence>
<dbReference type="AlphaFoldDB" id="A0A2V1J1P8"/>
<name>A0A2V1J1P8_9BACT</name>
<proteinExistence type="predicted"/>
<comment type="caution">
    <text evidence="1">The sequence shown here is derived from an EMBL/GenBank/DDBJ whole genome shotgun (WGS) entry which is preliminary data.</text>
</comment>
<keyword evidence="2" id="KW-1185">Reference proteome</keyword>
<dbReference type="InterPro" id="IPR007838">
    <property type="entry name" value="Cell_div_ZapA-like"/>
</dbReference>
<dbReference type="SUPFAM" id="SSF102829">
    <property type="entry name" value="Cell division protein ZapA-like"/>
    <property type="match status" value="1"/>
</dbReference>
<evidence type="ECO:0000313" key="1">
    <source>
        <dbReference type="EMBL" id="PWB09119.1"/>
    </source>
</evidence>
<keyword evidence="1" id="KW-0131">Cell cycle</keyword>
<sequence>MDKKKIYINIRIADIPLRINIAAEEEELFRAAAKEANASWSKWRDRFVDRPQAEVMAMVLFLYAKGYMTLKAQIEDGERMLSDFEADLDSMLARETPRGAYGNEE</sequence>
<dbReference type="GeneID" id="93423361"/>
<keyword evidence="1" id="KW-0132">Cell division</keyword>
<dbReference type="Proteomes" id="UP000244925">
    <property type="component" value="Unassembled WGS sequence"/>
</dbReference>